<sequence>MTLTSKAQVIERDFQNARSKANYAAYPEFARRYVKHNKDGIVLANAALLEMAIGEAEITARKAQHWTFAASLDDTPEAIATSPLTQPEAIQEAVEKLERVLAKGPEEHQEHAAIVLARAAFATNSSDRLQKVAHYLQNIHLPPARLPTGYNFALVLCGLAIKGMALEEEGRIAEAIVCYDNVSLLTQANPNEKGEELFSWTEHALYRAGMLKLREGDQLAATRTFRTYHSQALQWPVNFRLARRATVYRYLSQGLATSFKSLGFENSADGTPAIVDDQSQTHLSALGQEMAQIHAYWEDSLYAVTPFPKANEKNWRVLAMIEQIVEDRKLLGSGNDADKRALVETIYRASQKTFQSPRNLRFLFFALVDMGQFDEAELALKGYLDMAELNLKVKSASANEILTHEQRVRLDIESEYDITTVMIAGAYLYGKELGNPTEALKCAKSALDNIHQYLQQHDQVSSLLNEAYKYQGVAYGMQASNAHEPEKRPDLYAKAVESLENAIKLVPDAFDGHYLLALQLAEMRDIPKAILTVKQSLNLNASHIPSWHLLALLLSSQKEYERALSICAVGVKESDWDLPQTDGYTASQLDGEEYLALRLTQAVLHDQVHGPESALEPQEALFGLYARIFAPEPSSSGESLYDIQSIRRRDQSEIDLTLPPPVVGRPRAGSILSTRSKNGTGSDIGPNGSNSNTLDVPKPNYASSITSSIGSGNSKNRRLHPPPAAAAANHTPLLRSALSLPPAVQRPTTKSVMRTKRANKALATLWLLSASTFRRLGRMEDALKAIEEAERIDASNPDVWYQLGLLYAAQDDKETALVSLSKALALDPYHPACLARLGRSYLEAGSLEMAEGVLETTTRSLGWDSAEAWFYLGKVFEASDRLARAKECLWYALDLESTRPIRTHTLPIMSGRLQCRMYANKFPEVDDLVMVNVRQIAEMGAYVQLLEYDNIEGMILLSELSRRRIRSIQKLIRVGKNEVVVVLRVDKEKGYIDLSKRRVSATDIAKCEERYNKSKAVHSIMSTVAKKENKDLEALYSELAWPLYAKYGHAYDAFKAALNESDKVFEGLEIDESTREELLNNIKRRLTPQPIKIRADIEVTCFDYEGIDAIKAAFKEAEAVSLPEVPIRVKLVAPPLYVLITNALDKQLGIDTMEKAIVVLEESIKKSNGNMVTKMSPKAVTEADDMELDQLLARIDKENAEVSGDDDDSDSEADSFVAPHTHAHQPIMNRARRESLNCLNADKETLDFFACQEQTRPSPEIAQPERLPGRGNNLSRSRSKSLAFGLTWAQAMNGRAFAPSDLFELSNADESNFQGPWVGSGNSSSSAGGGGTGGGHHRGGQDCSEYEQRGEGGGEAFRLNNHGSLTGSGLGSGGGSGGPTLVIGANGKSTTLGLPPPVGIMPDTPRMTAQTWEETLERSIRSIISITANHVRSFDTETSGAYSATGFVVDAERGIILTNRHVVSPAPILALAVLSNYEEVELKPIYRDPVHDFGFMQFDTSKVRFMKLDEIPLSPERARVGLEIRVVGNDAGEKLSILAGTLARLDRQAPEYGQGEYNDFNTFYLQAASSTSGGSSGSPVLDIEGHAVALNAGGASKASASYYLPLDRVKRALKYIQAGENVPRGTLQTDFEYFPYDELRRLGLKFSMEEQIRLHFPNETGMLVVKNVLPKGPAADQLIPGDIVIQCNGESIANFIQLFTVIDDAVGQPMTLTVVRGSNSKLLTFKFVVQDLHAITPDRFVEVGGGVVNELSYQLAHSYGQPCGGVYVATSGHMLASASAWRKSIIVAVNNIPTPNLDAFIQAIATLPDGARVPIRFYTLQKAFKEKIMIMHVDRHWHKCRLAIRNDKTGLWDFTDLPPPPPSQPYAPATAIYPTINAALHPAPVIMPSFVAIDFHLPFLVDGMKATQFYGTGLVVSTNPPLVVCDRDTIPISIGDIFITFANSVIIPGRLVYLHPHYNFVVLTYDADLLADTPVKPAKFSDKALMQGDECFLVGVGTDQSPVIKKTTVSNVGNIGTRECSPPRWRAMNVEGIKVDDPVGTQGGVLCDGDGRIQALWVNYSSQDEKGNDITFMSGLDVSCVKTVTEPFMRGEYPKLRALDVEFWTMRIAAARSLGLTDDWVQKIESDPNSKHSLLYVLSLLDATTPCGQMLKVGDIVLELEGKVATGMKDLERARNADTTVLREGNVLSLTVPTIPLLGTDTNRIIAWAGALIQMPYKAVLEQVSNVPTGVYVSCTLYGSPASTALRPGVWITEVDGIPVANLDEFLDAVHHHEKKVVRSRQGSVCEFALKRMSLVNSSNQNANKRLSATVAHNQHLMAHPEGVPLHFGGGGPTATSNAGVVAPAASGVEEVHPHDASAPAPTAPLAGLGLADACACPVESSDESKSPVIGASDDAAQSQGYVRIKIQARNGTVSVIAMKLDPIYWSTTQLLPEPESVSGWKMCDVV</sequence>
<dbReference type="SUPFAM" id="SSF48452">
    <property type="entry name" value="TPR-like"/>
    <property type="match status" value="2"/>
</dbReference>
<dbReference type="InterPro" id="IPR011488">
    <property type="entry name" value="TIF_2_asu"/>
</dbReference>
<keyword evidence="5" id="KW-0802">TPR repeat</keyword>
<dbReference type="PRINTS" id="PR00834">
    <property type="entry name" value="PROTEASES2C"/>
</dbReference>
<dbReference type="Gene3D" id="1.10.150.190">
    <property type="entry name" value="Translation initiation factor 2, subunit 1, domain 2"/>
    <property type="match status" value="1"/>
</dbReference>
<comment type="similarity">
    <text evidence="2">Belongs to the peptidase S1C family.</text>
</comment>
<dbReference type="Pfam" id="PF13365">
    <property type="entry name" value="Trypsin_2"/>
    <property type="match status" value="1"/>
</dbReference>
<dbReference type="SUPFAM" id="SSF50156">
    <property type="entry name" value="PDZ domain-like"/>
    <property type="match status" value="2"/>
</dbReference>
<feature type="compositionally biased region" description="Gly residues" evidence="6">
    <location>
        <begin position="1366"/>
        <end position="1378"/>
    </location>
</feature>
<evidence type="ECO:0000256" key="2">
    <source>
        <dbReference type="ARBA" id="ARBA00010541"/>
    </source>
</evidence>
<dbReference type="Pfam" id="PF07541">
    <property type="entry name" value="EIF_2_alpha"/>
    <property type="match status" value="1"/>
</dbReference>
<dbReference type="Pfam" id="PF13432">
    <property type="entry name" value="TPR_16"/>
    <property type="match status" value="1"/>
</dbReference>
<dbReference type="Pfam" id="PF12812">
    <property type="entry name" value="PDZ_1"/>
    <property type="match status" value="2"/>
</dbReference>
<dbReference type="SUPFAM" id="SSF116742">
    <property type="entry name" value="eIF2alpha middle domain-like"/>
    <property type="match status" value="1"/>
</dbReference>
<dbReference type="PROSITE" id="PS50126">
    <property type="entry name" value="S1"/>
    <property type="match status" value="1"/>
</dbReference>
<dbReference type="CDD" id="cd04452">
    <property type="entry name" value="S1_IF2_alpha"/>
    <property type="match status" value="1"/>
</dbReference>
<evidence type="ECO:0000256" key="4">
    <source>
        <dbReference type="ARBA" id="ARBA00022917"/>
    </source>
</evidence>
<dbReference type="SUPFAM" id="SSF50494">
    <property type="entry name" value="Trypsin-like serine proteases"/>
    <property type="match status" value="2"/>
</dbReference>
<dbReference type="InterPro" id="IPR044126">
    <property type="entry name" value="S1_IF2_alpha"/>
</dbReference>
<dbReference type="PANTHER" id="PTHR46366">
    <property type="entry name" value="PRO-APOPTOTIC SERINE PROTEASE NMA111"/>
    <property type="match status" value="1"/>
</dbReference>
<dbReference type="Gene3D" id="2.40.10.120">
    <property type="match status" value="2"/>
</dbReference>
<feature type="repeat" description="TPR" evidence="5">
    <location>
        <begin position="797"/>
        <end position="830"/>
    </location>
</feature>
<dbReference type="Gene3D" id="1.25.40.10">
    <property type="entry name" value="Tetratricopeptide repeat domain"/>
    <property type="match status" value="2"/>
</dbReference>
<dbReference type="InterPro" id="IPR003029">
    <property type="entry name" value="S1_domain"/>
</dbReference>
<dbReference type="GO" id="GO:0003723">
    <property type="term" value="F:RNA binding"/>
    <property type="evidence" value="ECO:0007669"/>
    <property type="project" value="InterPro"/>
</dbReference>
<dbReference type="PROSITE" id="PS50106">
    <property type="entry name" value="PDZ"/>
    <property type="match status" value="1"/>
</dbReference>
<evidence type="ECO:0000259" key="7">
    <source>
        <dbReference type="PROSITE" id="PS50106"/>
    </source>
</evidence>
<reference evidence="9" key="1">
    <citation type="submission" date="2021-07" db="EMBL/GenBank/DDBJ databases">
        <title>Draft genome of Mortierella alpina, strain LL118, isolated from an aspen leaf litter sample.</title>
        <authorList>
            <person name="Yang S."/>
            <person name="Vinatzer B.A."/>
        </authorList>
    </citation>
    <scope>NUCLEOTIDE SEQUENCE</scope>
    <source>
        <strain evidence="9">LL118</strain>
    </source>
</reference>
<dbReference type="CDD" id="cd06719">
    <property type="entry name" value="PDZ2-4_Nma111p-like"/>
    <property type="match status" value="1"/>
</dbReference>
<dbReference type="InterPro" id="IPR024054">
    <property type="entry name" value="TIF2_asu_middle_sf"/>
</dbReference>
<dbReference type="GO" id="GO:0003743">
    <property type="term" value="F:translation initiation factor activity"/>
    <property type="evidence" value="ECO:0007669"/>
    <property type="project" value="UniProtKB-KW"/>
</dbReference>
<feature type="domain" description="PDZ" evidence="7">
    <location>
        <begin position="1642"/>
        <end position="1694"/>
    </location>
</feature>
<dbReference type="SUPFAM" id="SSF110993">
    <property type="entry name" value="eIF-2-alpha, C-terminal domain"/>
    <property type="match status" value="1"/>
</dbReference>
<evidence type="ECO:0000259" key="8">
    <source>
        <dbReference type="PROSITE" id="PS50126"/>
    </source>
</evidence>
<dbReference type="SUPFAM" id="SSF50249">
    <property type="entry name" value="Nucleic acid-binding proteins"/>
    <property type="match status" value="1"/>
</dbReference>
<dbReference type="InterPro" id="IPR009003">
    <property type="entry name" value="Peptidase_S1_PA"/>
</dbReference>
<proteinExistence type="inferred from homology"/>
<dbReference type="Gene3D" id="2.40.50.140">
    <property type="entry name" value="Nucleic acid-binding proteins"/>
    <property type="match status" value="1"/>
</dbReference>
<keyword evidence="3" id="KW-0396">Initiation factor</keyword>
<dbReference type="InterPro" id="IPR024055">
    <property type="entry name" value="TIF2_asu_C"/>
</dbReference>
<dbReference type="Pfam" id="PF00595">
    <property type="entry name" value="PDZ"/>
    <property type="match status" value="1"/>
</dbReference>
<comment type="similarity">
    <text evidence="1">Belongs to the eIF-2-alpha family.</text>
</comment>
<dbReference type="EMBL" id="JAIFTL010000315">
    <property type="protein sequence ID" value="KAG9320208.1"/>
    <property type="molecule type" value="Genomic_DNA"/>
</dbReference>
<feature type="compositionally biased region" description="Acidic residues" evidence="6">
    <location>
        <begin position="1203"/>
        <end position="1213"/>
    </location>
</feature>
<dbReference type="InterPro" id="IPR036034">
    <property type="entry name" value="PDZ_sf"/>
</dbReference>
<feature type="repeat" description="TPR" evidence="5">
    <location>
        <begin position="866"/>
        <end position="899"/>
    </location>
</feature>
<dbReference type="SMART" id="SM00316">
    <property type="entry name" value="S1"/>
    <property type="match status" value="1"/>
</dbReference>
<accession>A0A9P7ZXA5</accession>
<feature type="region of interest" description="Disordered" evidence="6">
    <location>
        <begin position="651"/>
        <end position="726"/>
    </location>
</feature>
<dbReference type="Pfam" id="PF00575">
    <property type="entry name" value="S1"/>
    <property type="match status" value="1"/>
</dbReference>
<dbReference type="FunFam" id="3.30.70.1130:FF:000001">
    <property type="entry name" value="Eukaryotic translation initiation factor 2 subunit 1"/>
    <property type="match status" value="1"/>
</dbReference>
<feature type="region of interest" description="Disordered" evidence="6">
    <location>
        <begin position="1199"/>
        <end position="1225"/>
    </location>
</feature>
<dbReference type="GO" id="GO:0004252">
    <property type="term" value="F:serine-type endopeptidase activity"/>
    <property type="evidence" value="ECO:0007669"/>
    <property type="project" value="InterPro"/>
</dbReference>
<dbReference type="PROSITE" id="PS50005">
    <property type="entry name" value="TPR"/>
    <property type="match status" value="2"/>
</dbReference>
<dbReference type="InterPro" id="IPR012340">
    <property type="entry name" value="NA-bd_OB-fold"/>
</dbReference>
<evidence type="ECO:0000256" key="1">
    <source>
        <dbReference type="ARBA" id="ARBA00007223"/>
    </source>
</evidence>
<feature type="compositionally biased region" description="Polar residues" evidence="6">
    <location>
        <begin position="671"/>
        <end position="694"/>
    </location>
</feature>
<dbReference type="SMART" id="SM00228">
    <property type="entry name" value="PDZ"/>
    <property type="match status" value="2"/>
</dbReference>
<gene>
    <name evidence="9" type="ORF">KVV02_003962</name>
</gene>
<evidence type="ECO:0000313" key="10">
    <source>
        <dbReference type="Proteomes" id="UP000717515"/>
    </source>
</evidence>
<keyword evidence="4" id="KW-0648">Protein biosynthesis</keyword>
<dbReference type="Proteomes" id="UP000717515">
    <property type="component" value="Unassembled WGS sequence"/>
</dbReference>
<dbReference type="InterPro" id="IPR001940">
    <property type="entry name" value="Peptidase_S1C"/>
</dbReference>
<dbReference type="PANTHER" id="PTHR46366:SF1">
    <property type="entry name" value="PDZ DOMAIN-CONTAINING PROTEIN C1685.05"/>
    <property type="match status" value="1"/>
</dbReference>
<evidence type="ECO:0000256" key="6">
    <source>
        <dbReference type="SAM" id="MobiDB-lite"/>
    </source>
</evidence>
<dbReference type="InterPro" id="IPR025926">
    <property type="entry name" value="PDZ-like_dom"/>
</dbReference>
<dbReference type="Gene3D" id="2.30.42.10">
    <property type="match status" value="2"/>
</dbReference>
<protein>
    <submittedName>
        <fullName evidence="9">Uncharacterized protein</fullName>
    </submittedName>
</protein>
<dbReference type="FunFam" id="2.40.50.140:FF:000015">
    <property type="entry name" value="Eukaryotic translation initiation factor 2 subunit alpha"/>
    <property type="match status" value="1"/>
</dbReference>
<dbReference type="GO" id="GO:0006508">
    <property type="term" value="P:proteolysis"/>
    <property type="evidence" value="ECO:0007669"/>
    <property type="project" value="InterPro"/>
</dbReference>
<feature type="compositionally biased region" description="Low complexity" evidence="6">
    <location>
        <begin position="703"/>
        <end position="714"/>
    </location>
</feature>
<dbReference type="InterPro" id="IPR011990">
    <property type="entry name" value="TPR-like_helical_dom_sf"/>
</dbReference>
<dbReference type="Gene3D" id="3.30.70.1130">
    <property type="entry name" value="EIF_2_alpha"/>
    <property type="match status" value="1"/>
</dbReference>
<comment type="caution">
    <text evidence="9">The sequence shown here is derived from an EMBL/GenBank/DDBJ whole genome shotgun (WGS) entry which is preliminary data.</text>
</comment>
<evidence type="ECO:0000313" key="9">
    <source>
        <dbReference type="EMBL" id="KAG9320208.1"/>
    </source>
</evidence>
<dbReference type="InterPro" id="IPR019734">
    <property type="entry name" value="TPR_rpt"/>
</dbReference>
<evidence type="ECO:0000256" key="3">
    <source>
        <dbReference type="ARBA" id="ARBA00022540"/>
    </source>
</evidence>
<dbReference type="InterPro" id="IPR001478">
    <property type="entry name" value="PDZ"/>
</dbReference>
<feature type="domain" description="S1 motif" evidence="8">
    <location>
        <begin position="926"/>
        <end position="997"/>
    </location>
</feature>
<organism evidence="9 10">
    <name type="scientific">Mortierella alpina</name>
    <name type="common">Oleaginous fungus</name>
    <name type="synonym">Mortierella renispora</name>
    <dbReference type="NCBI Taxonomy" id="64518"/>
    <lineage>
        <taxon>Eukaryota</taxon>
        <taxon>Fungi</taxon>
        <taxon>Fungi incertae sedis</taxon>
        <taxon>Mucoromycota</taxon>
        <taxon>Mortierellomycotina</taxon>
        <taxon>Mortierellomycetes</taxon>
        <taxon>Mortierellales</taxon>
        <taxon>Mortierellaceae</taxon>
        <taxon>Mortierella</taxon>
    </lineage>
</organism>
<dbReference type="SMART" id="SM00028">
    <property type="entry name" value="TPR"/>
    <property type="match status" value="5"/>
</dbReference>
<evidence type="ECO:0000256" key="5">
    <source>
        <dbReference type="PROSITE-ProRule" id="PRU00339"/>
    </source>
</evidence>
<feature type="region of interest" description="Disordered" evidence="6">
    <location>
        <begin position="1314"/>
        <end position="1403"/>
    </location>
</feature>
<feature type="region of interest" description="Disordered" evidence="6">
    <location>
        <begin position="1254"/>
        <end position="1276"/>
    </location>
</feature>
<name>A0A9P7ZXA5_MORAP</name>